<organism evidence="2 3">
    <name type="scientific">Permianibacter aggregans</name>
    <dbReference type="NCBI Taxonomy" id="1510150"/>
    <lineage>
        <taxon>Bacteria</taxon>
        <taxon>Pseudomonadati</taxon>
        <taxon>Pseudomonadota</taxon>
        <taxon>Gammaproteobacteria</taxon>
        <taxon>Pseudomonadales</taxon>
        <taxon>Pseudomonadaceae</taxon>
        <taxon>Permianibacter</taxon>
    </lineage>
</organism>
<dbReference type="Pfam" id="PF12917">
    <property type="entry name" value="YfbR-like"/>
    <property type="match status" value="1"/>
</dbReference>
<evidence type="ECO:0000313" key="2">
    <source>
        <dbReference type="EMBL" id="TDQ49843.1"/>
    </source>
</evidence>
<dbReference type="RefSeq" id="WP_133588509.1">
    <property type="nucleotide sequence ID" value="NZ_CP037953.1"/>
</dbReference>
<dbReference type="EMBL" id="SNYM01000003">
    <property type="protein sequence ID" value="TDQ49843.1"/>
    <property type="molecule type" value="Genomic_DNA"/>
</dbReference>
<dbReference type="Proteomes" id="UP000295375">
    <property type="component" value="Unassembled WGS sequence"/>
</dbReference>
<dbReference type="SMART" id="SM00471">
    <property type="entry name" value="HDc"/>
    <property type="match status" value="1"/>
</dbReference>
<dbReference type="SUPFAM" id="SSF109604">
    <property type="entry name" value="HD-domain/PDEase-like"/>
    <property type="match status" value="1"/>
</dbReference>
<dbReference type="NCBIfam" id="NF003009">
    <property type="entry name" value="PRK03826.1"/>
    <property type="match status" value="1"/>
</dbReference>
<dbReference type="Gene3D" id="1.10.3210.10">
    <property type="entry name" value="Hypothetical protein af1432"/>
    <property type="match status" value="1"/>
</dbReference>
<sequence length="200" mass="22458">MSSPFFAYLARLKFIERWGLKRNSTRENVMEHSYQVAVIAHALAMLRNARYQGTVNPDAIAVAALFHDAHEVFTGDLPSPIKYHSSAIRDAYKAIEADAQQEFLAMLPDDLRAAYAPLVLDERIPSDDHALIKAADVIAAWLKCQAELQAGNQEFRVAAEDIGNRLEAITLPEVRDFMREFAPAFQLTLDEICLRKSKPS</sequence>
<protein>
    <submittedName>
        <fullName evidence="2">5'-deoxynucleotidase</fullName>
    </submittedName>
</protein>
<name>A0A4R6UVI1_9GAMM</name>
<reference evidence="2 3" key="1">
    <citation type="submission" date="2019-03" db="EMBL/GenBank/DDBJ databases">
        <title>Genomic Encyclopedia of Type Strains, Phase IV (KMG-IV): sequencing the most valuable type-strain genomes for metagenomic binning, comparative biology and taxonomic classification.</title>
        <authorList>
            <person name="Goeker M."/>
        </authorList>
    </citation>
    <scope>NUCLEOTIDE SEQUENCE [LARGE SCALE GENOMIC DNA]</scope>
    <source>
        <strain evidence="2 3">DSM 103792</strain>
    </source>
</reference>
<comment type="caution">
    <text evidence="2">The sequence shown here is derived from an EMBL/GenBank/DDBJ whole genome shotgun (WGS) entry which is preliminary data.</text>
</comment>
<dbReference type="InterPro" id="IPR003607">
    <property type="entry name" value="HD/PDEase_dom"/>
</dbReference>
<dbReference type="AlphaFoldDB" id="A0A4R6UVI1"/>
<accession>A0A4R6UVI1</accession>
<gene>
    <name evidence="2" type="ORF">EV696_103216</name>
</gene>
<keyword evidence="3" id="KW-1185">Reference proteome</keyword>
<proteinExistence type="predicted"/>
<feature type="domain" description="HD/PDEase" evidence="1">
    <location>
        <begin position="25"/>
        <end position="150"/>
    </location>
</feature>
<dbReference type="OrthoDB" id="9812744at2"/>
<evidence type="ECO:0000313" key="3">
    <source>
        <dbReference type="Proteomes" id="UP000295375"/>
    </source>
</evidence>
<evidence type="ECO:0000259" key="1">
    <source>
        <dbReference type="SMART" id="SM00471"/>
    </source>
</evidence>